<comment type="subcellular location">
    <subcellularLocation>
        <location evidence="1">Membrane</location>
        <topology evidence="1">Multi-pass membrane protein</topology>
    </subcellularLocation>
</comment>
<gene>
    <name evidence="7" type="ORF">jhhlp_005424</name>
</gene>
<feature type="compositionally biased region" description="Low complexity" evidence="5">
    <location>
        <begin position="288"/>
        <end position="301"/>
    </location>
</feature>
<keyword evidence="2 6" id="KW-0812">Transmembrane</keyword>
<feature type="transmembrane region" description="Helical" evidence="6">
    <location>
        <begin position="214"/>
        <end position="235"/>
    </location>
</feature>
<feature type="transmembrane region" description="Helical" evidence="6">
    <location>
        <begin position="173"/>
        <end position="193"/>
    </location>
</feature>
<dbReference type="OrthoDB" id="4521223at2759"/>
<dbReference type="Proteomes" id="UP000233524">
    <property type="component" value="Unassembled WGS sequence"/>
</dbReference>
<feature type="compositionally biased region" description="Basic and acidic residues" evidence="5">
    <location>
        <begin position="302"/>
        <end position="318"/>
    </location>
</feature>
<evidence type="ECO:0008006" key="9">
    <source>
        <dbReference type="Google" id="ProtNLM"/>
    </source>
</evidence>
<organism evidence="7 8">
    <name type="scientific">Lomentospora prolificans</name>
    <dbReference type="NCBI Taxonomy" id="41688"/>
    <lineage>
        <taxon>Eukaryota</taxon>
        <taxon>Fungi</taxon>
        <taxon>Dikarya</taxon>
        <taxon>Ascomycota</taxon>
        <taxon>Pezizomycotina</taxon>
        <taxon>Sordariomycetes</taxon>
        <taxon>Hypocreomycetidae</taxon>
        <taxon>Microascales</taxon>
        <taxon>Microascaceae</taxon>
        <taxon>Lomentospora</taxon>
    </lineage>
</organism>
<accession>A0A2N3N6U1</accession>
<evidence type="ECO:0000256" key="5">
    <source>
        <dbReference type="SAM" id="MobiDB-lite"/>
    </source>
</evidence>
<evidence type="ECO:0000256" key="4">
    <source>
        <dbReference type="ARBA" id="ARBA00023136"/>
    </source>
</evidence>
<evidence type="ECO:0000313" key="8">
    <source>
        <dbReference type="Proteomes" id="UP000233524"/>
    </source>
</evidence>
<evidence type="ECO:0000256" key="1">
    <source>
        <dbReference type="ARBA" id="ARBA00004141"/>
    </source>
</evidence>
<feature type="transmembrane region" description="Helical" evidence="6">
    <location>
        <begin position="61"/>
        <end position="85"/>
    </location>
</feature>
<name>A0A2N3N6U1_9PEZI</name>
<feature type="transmembrane region" description="Helical" evidence="6">
    <location>
        <begin position="97"/>
        <end position="123"/>
    </location>
</feature>
<dbReference type="GO" id="GO:0005886">
    <property type="term" value="C:plasma membrane"/>
    <property type="evidence" value="ECO:0007669"/>
    <property type="project" value="TreeGrafter"/>
</dbReference>
<dbReference type="EMBL" id="NLAX01000700">
    <property type="protein sequence ID" value="PKS08148.1"/>
    <property type="molecule type" value="Genomic_DNA"/>
</dbReference>
<feature type="transmembrane region" description="Helical" evidence="6">
    <location>
        <begin position="37"/>
        <end position="54"/>
    </location>
</feature>
<proteinExistence type="predicted"/>
<reference evidence="7 8" key="1">
    <citation type="journal article" date="2017" name="G3 (Bethesda)">
        <title>First Draft Genome Sequence of the Pathogenic Fungus Lomentospora prolificans (Formerly Scedosporium prolificans).</title>
        <authorList>
            <person name="Luo R."/>
            <person name="Zimin A."/>
            <person name="Workman R."/>
            <person name="Fan Y."/>
            <person name="Pertea G."/>
            <person name="Grossman N."/>
            <person name="Wear M.P."/>
            <person name="Jia B."/>
            <person name="Miller H."/>
            <person name="Casadevall A."/>
            <person name="Timp W."/>
            <person name="Zhang S.X."/>
            <person name="Salzberg S.L."/>
        </authorList>
    </citation>
    <scope>NUCLEOTIDE SEQUENCE [LARGE SCALE GENOMIC DNA]</scope>
    <source>
        <strain evidence="7 8">JHH-5317</strain>
    </source>
</reference>
<dbReference type="VEuPathDB" id="FungiDB:jhhlp_005424"/>
<dbReference type="Pfam" id="PF04479">
    <property type="entry name" value="RTA1"/>
    <property type="match status" value="1"/>
</dbReference>
<dbReference type="InterPro" id="IPR007568">
    <property type="entry name" value="RTA1"/>
</dbReference>
<dbReference type="GO" id="GO:0000324">
    <property type="term" value="C:fungal-type vacuole"/>
    <property type="evidence" value="ECO:0007669"/>
    <property type="project" value="TreeGrafter"/>
</dbReference>
<keyword evidence="4 6" id="KW-0472">Membrane</keyword>
<evidence type="ECO:0000256" key="3">
    <source>
        <dbReference type="ARBA" id="ARBA00022989"/>
    </source>
</evidence>
<feature type="transmembrane region" description="Helical" evidence="6">
    <location>
        <begin position="135"/>
        <end position="153"/>
    </location>
</feature>
<protein>
    <recommendedName>
        <fullName evidence="9">Parasitic phase-specific protein PSP-1</fullName>
    </recommendedName>
</protein>
<evidence type="ECO:0000256" key="2">
    <source>
        <dbReference type="ARBA" id="ARBA00022692"/>
    </source>
</evidence>
<dbReference type="PANTHER" id="PTHR31465:SF9">
    <property type="entry name" value="SPHINGOID LONG-CHAIN BASE TRANSPORTER RSB1"/>
    <property type="match status" value="1"/>
</dbReference>
<dbReference type="PANTHER" id="PTHR31465">
    <property type="entry name" value="PROTEIN RTA1-RELATED"/>
    <property type="match status" value="1"/>
</dbReference>
<comment type="caution">
    <text evidence="7">The sequence shown here is derived from an EMBL/GenBank/DDBJ whole genome shotgun (WGS) entry which is preliminary data.</text>
</comment>
<keyword evidence="3 6" id="KW-1133">Transmembrane helix</keyword>
<evidence type="ECO:0000313" key="7">
    <source>
        <dbReference type="EMBL" id="PKS08148.1"/>
    </source>
</evidence>
<keyword evidence="8" id="KW-1185">Reference proteome</keyword>
<feature type="transmembrane region" description="Helical" evidence="6">
    <location>
        <begin position="250"/>
        <end position="270"/>
    </location>
</feature>
<sequence>MDMLPDGLIAFGPAANCTLDICPIEASLLRYQPNTPSTIVFLVVFALSMIVHTYQGVRTKAWGFMASMISGCILEIVGYIGRLIIHSNPFSFEGFLIQIICITIAPVFFCSAIYVLLSQVANYVDASVSRFKPALFYWIFIPCDIVSLILQATGGALSCTGANEHEIEIGEHISLAGLIFQVVTLIAFCVAFADYVIRARRSSSRHRLDKALMIFLGFMFASTFFILIRCVYRIVELGQGYFSELFRDEGLFIAFESVMMCIAVLLLNAGHPGPVFNRRRAVEKEGSSAEQSSNEQSQNEPCESRPLETLNEKKETRK</sequence>
<dbReference type="AlphaFoldDB" id="A0A2N3N6U1"/>
<dbReference type="InParanoid" id="A0A2N3N6U1"/>
<evidence type="ECO:0000256" key="6">
    <source>
        <dbReference type="SAM" id="Phobius"/>
    </source>
</evidence>
<dbReference type="STRING" id="41688.A0A2N3N6U1"/>
<feature type="region of interest" description="Disordered" evidence="5">
    <location>
        <begin position="280"/>
        <end position="318"/>
    </location>
</feature>